<evidence type="ECO:0000256" key="3">
    <source>
        <dbReference type="ARBA" id="ARBA00022679"/>
    </source>
</evidence>
<comment type="similarity">
    <text evidence="2">Belongs to the YkuD family.</text>
</comment>
<dbReference type="AlphaFoldDB" id="A0A840RNJ8"/>
<dbReference type="PANTHER" id="PTHR36699">
    <property type="entry name" value="LD-TRANSPEPTIDASE"/>
    <property type="match status" value="1"/>
</dbReference>
<dbReference type="GO" id="GO:0009252">
    <property type="term" value="P:peptidoglycan biosynthetic process"/>
    <property type="evidence" value="ECO:0007669"/>
    <property type="project" value="UniProtKB-UniPathway"/>
</dbReference>
<dbReference type="GO" id="GO:0071555">
    <property type="term" value="P:cell wall organization"/>
    <property type="evidence" value="ECO:0007669"/>
    <property type="project" value="UniProtKB-UniRule"/>
</dbReference>
<evidence type="ECO:0000256" key="5">
    <source>
        <dbReference type="ARBA" id="ARBA00022984"/>
    </source>
</evidence>
<protein>
    <submittedName>
        <fullName evidence="10">Murein L,D-transpeptidase YafK</fullName>
    </submittedName>
</protein>
<dbReference type="Pfam" id="PF24125">
    <property type="entry name" value="Cds6_C"/>
    <property type="match status" value="1"/>
</dbReference>
<evidence type="ECO:0000256" key="6">
    <source>
        <dbReference type="ARBA" id="ARBA00023316"/>
    </source>
</evidence>
<dbReference type="InterPro" id="IPR005490">
    <property type="entry name" value="LD_TPept_cat_dom"/>
</dbReference>
<sequence>MTRTINWSKLILSLLALLLLAPAAQPRMPIVAPYQLHPLQDIKGNATQGSPEQMIVAAIDAIRDNRMADARATVDALLAKEPNYHLAYLLSGDLYAMQAGQLATMGGAAPAGTADKLEDLRREAMVRLRREASPPPVTLLPAQLVSFSDKQKYAILVDAAASRLFVFQNDNGVPKYVTDHYVTVGKLGTEKVREGDQRTPLGVYFVDSHMTRPQLDKTFGQQADLYGVGAWPISYPNELDRREGKTGHGIWLHGSPAATYSRPPQASNGCVVLTNPELASVQAYLQIDVTPVVIVPRIDWLTTAQWQERHTAALTLIDRWRQSWQALNLPGYLNYYSKDFTNSDGQNLSVWARQKTALAQTRNDAQISLSNISLFTGGKDGMLVATFDQDYRSKALDNRMRKRLYWRNEDGGWRIVWEGAAGAG</sequence>
<dbReference type="UniPathway" id="UPA00219"/>
<evidence type="ECO:0000256" key="7">
    <source>
        <dbReference type="PROSITE-ProRule" id="PRU01373"/>
    </source>
</evidence>
<keyword evidence="8" id="KW-0732">Signal</keyword>
<comment type="pathway">
    <text evidence="1 7">Cell wall biogenesis; peptidoglycan biosynthesis.</text>
</comment>
<reference evidence="10 11" key="1">
    <citation type="submission" date="2020-08" db="EMBL/GenBank/DDBJ databases">
        <title>Genomic Encyclopedia of Type Strains, Phase IV (KMG-IV): sequencing the most valuable type-strain genomes for metagenomic binning, comparative biology and taxonomic classification.</title>
        <authorList>
            <person name="Goeker M."/>
        </authorList>
    </citation>
    <scope>NUCLEOTIDE SEQUENCE [LARGE SCALE GENOMIC DNA]</scope>
    <source>
        <strain evidence="10 11">DSM 18233</strain>
    </source>
</reference>
<dbReference type="Gene3D" id="2.40.440.10">
    <property type="entry name" value="L,D-transpeptidase catalytic domain-like"/>
    <property type="match status" value="1"/>
</dbReference>
<dbReference type="RefSeq" id="WP_184103488.1">
    <property type="nucleotide sequence ID" value="NZ_JACHHN010000012.1"/>
</dbReference>
<dbReference type="EMBL" id="JACHHN010000012">
    <property type="protein sequence ID" value="MBB5193641.1"/>
    <property type="molecule type" value="Genomic_DNA"/>
</dbReference>
<dbReference type="PROSITE" id="PS52029">
    <property type="entry name" value="LD_TPASE"/>
    <property type="match status" value="1"/>
</dbReference>
<evidence type="ECO:0000256" key="8">
    <source>
        <dbReference type="SAM" id="SignalP"/>
    </source>
</evidence>
<dbReference type="Proteomes" id="UP000543030">
    <property type="component" value="Unassembled WGS sequence"/>
</dbReference>
<dbReference type="Pfam" id="PF03734">
    <property type="entry name" value="YkuD"/>
    <property type="match status" value="1"/>
</dbReference>
<name>A0A840RNJ8_9NEIS</name>
<keyword evidence="5 7" id="KW-0573">Peptidoglycan synthesis</keyword>
<proteinExistence type="inferred from homology"/>
<feature type="domain" description="L,D-TPase catalytic" evidence="9">
    <location>
        <begin position="153"/>
        <end position="295"/>
    </location>
</feature>
<dbReference type="SUPFAM" id="SSF141523">
    <property type="entry name" value="L,D-transpeptidase catalytic domain-like"/>
    <property type="match status" value="1"/>
</dbReference>
<keyword evidence="6 7" id="KW-0961">Cell wall biogenesis/degradation</keyword>
<dbReference type="PANTHER" id="PTHR36699:SF1">
    <property type="entry name" value="L,D-TRANSPEPTIDASE YAFK-RELATED"/>
    <property type="match status" value="1"/>
</dbReference>
<dbReference type="CDD" id="cd16913">
    <property type="entry name" value="YkuD_like"/>
    <property type="match status" value="1"/>
</dbReference>
<evidence type="ECO:0000256" key="2">
    <source>
        <dbReference type="ARBA" id="ARBA00005992"/>
    </source>
</evidence>
<dbReference type="GO" id="GO:0004180">
    <property type="term" value="F:carboxypeptidase activity"/>
    <property type="evidence" value="ECO:0007669"/>
    <property type="project" value="UniProtKB-ARBA"/>
</dbReference>
<dbReference type="InterPro" id="IPR056203">
    <property type="entry name" value="Cds6_C"/>
</dbReference>
<feature type="signal peptide" evidence="8">
    <location>
        <begin position="1"/>
        <end position="23"/>
    </location>
</feature>
<gene>
    <name evidence="10" type="ORF">HNQ50_004399</name>
</gene>
<dbReference type="InterPro" id="IPR032710">
    <property type="entry name" value="NTF2-like_dom_sf"/>
</dbReference>
<dbReference type="InterPro" id="IPR038063">
    <property type="entry name" value="Transpep_catalytic_dom"/>
</dbReference>
<evidence type="ECO:0000256" key="4">
    <source>
        <dbReference type="ARBA" id="ARBA00022960"/>
    </source>
</evidence>
<dbReference type="Gene3D" id="3.10.450.50">
    <property type="match status" value="1"/>
</dbReference>
<comment type="caution">
    <text evidence="10">The sequence shown here is derived from an EMBL/GenBank/DDBJ whole genome shotgun (WGS) entry which is preliminary data.</text>
</comment>
<evidence type="ECO:0000313" key="11">
    <source>
        <dbReference type="Proteomes" id="UP000543030"/>
    </source>
</evidence>
<dbReference type="GO" id="GO:0016740">
    <property type="term" value="F:transferase activity"/>
    <property type="evidence" value="ECO:0007669"/>
    <property type="project" value="UniProtKB-KW"/>
</dbReference>
<evidence type="ECO:0000256" key="1">
    <source>
        <dbReference type="ARBA" id="ARBA00004752"/>
    </source>
</evidence>
<evidence type="ECO:0000313" key="10">
    <source>
        <dbReference type="EMBL" id="MBB5193641.1"/>
    </source>
</evidence>
<feature type="chain" id="PRO_5032773283" evidence="8">
    <location>
        <begin position="24"/>
        <end position="424"/>
    </location>
</feature>
<accession>A0A840RNJ8</accession>
<dbReference type="SUPFAM" id="SSF54427">
    <property type="entry name" value="NTF2-like"/>
    <property type="match status" value="1"/>
</dbReference>
<feature type="active site" description="Proton donor/acceptor" evidence="7">
    <location>
        <position position="253"/>
    </location>
</feature>
<keyword evidence="3" id="KW-0808">Transferase</keyword>
<organism evidence="10 11">
    <name type="scientific">Silvimonas terrae</name>
    <dbReference type="NCBI Taxonomy" id="300266"/>
    <lineage>
        <taxon>Bacteria</taxon>
        <taxon>Pseudomonadati</taxon>
        <taxon>Pseudomonadota</taxon>
        <taxon>Betaproteobacteria</taxon>
        <taxon>Neisseriales</taxon>
        <taxon>Chitinibacteraceae</taxon>
        <taxon>Silvimonas</taxon>
    </lineage>
</organism>
<feature type="active site" description="Nucleophile" evidence="7">
    <location>
        <position position="270"/>
    </location>
</feature>
<dbReference type="GO" id="GO:0008360">
    <property type="term" value="P:regulation of cell shape"/>
    <property type="evidence" value="ECO:0007669"/>
    <property type="project" value="UniProtKB-UniRule"/>
</dbReference>
<keyword evidence="4 7" id="KW-0133">Cell shape</keyword>
<keyword evidence="11" id="KW-1185">Reference proteome</keyword>
<evidence type="ECO:0000259" key="9">
    <source>
        <dbReference type="PROSITE" id="PS52029"/>
    </source>
</evidence>